<gene>
    <name evidence="2" type="ORF">HNQ41_001755</name>
</gene>
<feature type="transmembrane region" description="Helical" evidence="1">
    <location>
        <begin position="7"/>
        <end position="26"/>
    </location>
</feature>
<keyword evidence="1" id="KW-0472">Membrane</keyword>
<accession>A0A840QQF2</accession>
<comment type="caution">
    <text evidence="2">The sequence shown here is derived from an EMBL/GenBank/DDBJ whole genome shotgun (WGS) entry which is preliminary data.</text>
</comment>
<dbReference type="EMBL" id="JACHHB010000006">
    <property type="protein sequence ID" value="MBB5173568.1"/>
    <property type="molecule type" value="Genomic_DNA"/>
</dbReference>
<dbReference type="SUPFAM" id="SSF81442">
    <property type="entry name" value="Cytochrome c oxidase subunit I-like"/>
    <property type="match status" value="1"/>
</dbReference>
<dbReference type="Proteomes" id="UP000551878">
    <property type="component" value="Unassembled WGS sequence"/>
</dbReference>
<feature type="transmembrane region" description="Helical" evidence="1">
    <location>
        <begin position="101"/>
        <end position="127"/>
    </location>
</feature>
<evidence type="ECO:0000313" key="2">
    <source>
        <dbReference type="EMBL" id="MBB5173568.1"/>
    </source>
</evidence>
<keyword evidence="3" id="KW-1185">Reference proteome</keyword>
<dbReference type="InterPro" id="IPR036927">
    <property type="entry name" value="Cyt_c_oxase-like_su1_sf"/>
</dbReference>
<dbReference type="RefSeq" id="WP_184664002.1">
    <property type="nucleotide sequence ID" value="NZ_JACHHB010000006.1"/>
</dbReference>
<evidence type="ECO:0008006" key="4">
    <source>
        <dbReference type="Google" id="ProtNLM"/>
    </source>
</evidence>
<reference evidence="2 3" key="1">
    <citation type="submission" date="2020-08" db="EMBL/GenBank/DDBJ databases">
        <title>Genomic Encyclopedia of Type Strains, Phase IV (KMG-IV): sequencing the most valuable type-strain genomes for metagenomic binning, comparative biology and taxonomic classification.</title>
        <authorList>
            <person name="Goeker M."/>
        </authorList>
    </citation>
    <scope>NUCLEOTIDE SEQUENCE [LARGE SCALE GENOMIC DNA]</scope>
    <source>
        <strain evidence="2 3">DSM 24696</strain>
    </source>
</reference>
<protein>
    <recommendedName>
        <fullName evidence="4">Cytochrome-c oxidase</fullName>
    </recommendedName>
</protein>
<proteinExistence type="predicted"/>
<feature type="transmembrane region" description="Helical" evidence="1">
    <location>
        <begin position="38"/>
        <end position="57"/>
    </location>
</feature>
<name>A0A840QQF2_9BACI</name>
<evidence type="ECO:0000256" key="1">
    <source>
        <dbReference type="SAM" id="Phobius"/>
    </source>
</evidence>
<sequence length="133" mass="14907">MRNRTRLLLRVSAIFAVIGSMIGSHMAGSGTSYELRPLHAHILVVGWLSLFGFSIFYRIFQIPTDSKLSLVHVWSAIIGTVGLSLGMYLHNVIDHPTLNLFLLFFYIIGGTVLLISFIVFLIMSFVFSDSLKE</sequence>
<dbReference type="AlphaFoldDB" id="A0A840QQF2"/>
<feature type="transmembrane region" description="Helical" evidence="1">
    <location>
        <begin position="69"/>
        <end position="89"/>
    </location>
</feature>
<keyword evidence="1" id="KW-0812">Transmembrane</keyword>
<evidence type="ECO:0000313" key="3">
    <source>
        <dbReference type="Proteomes" id="UP000551878"/>
    </source>
</evidence>
<organism evidence="2 3">
    <name type="scientific">Texcoconibacillus texcoconensis</name>
    <dbReference type="NCBI Taxonomy" id="1095777"/>
    <lineage>
        <taxon>Bacteria</taxon>
        <taxon>Bacillati</taxon>
        <taxon>Bacillota</taxon>
        <taxon>Bacilli</taxon>
        <taxon>Bacillales</taxon>
        <taxon>Bacillaceae</taxon>
        <taxon>Texcoconibacillus</taxon>
    </lineage>
</organism>
<keyword evidence="1" id="KW-1133">Transmembrane helix</keyword>